<dbReference type="HAMAP" id="MF_01885">
    <property type="entry name" value="tRNA_methyltr_TrmL"/>
    <property type="match status" value="1"/>
</dbReference>
<keyword evidence="1" id="KW-0963">Cytoplasm</keyword>
<dbReference type="CDD" id="cd18094">
    <property type="entry name" value="SpoU-like_TrmL"/>
    <property type="match status" value="1"/>
</dbReference>
<keyword evidence="3" id="KW-0808">Transferase</keyword>
<evidence type="ECO:0000313" key="8">
    <source>
        <dbReference type="Proteomes" id="UP001497392"/>
    </source>
</evidence>
<evidence type="ECO:0000256" key="5">
    <source>
        <dbReference type="ARBA" id="ARBA00022694"/>
    </source>
</evidence>
<dbReference type="InterPro" id="IPR029026">
    <property type="entry name" value="tRNA_m1G_MTases_N"/>
</dbReference>
<evidence type="ECO:0000256" key="1">
    <source>
        <dbReference type="ARBA" id="ARBA00022490"/>
    </source>
</evidence>
<name>A0ABP1FZ81_9CHLO</name>
<evidence type="ECO:0000256" key="4">
    <source>
        <dbReference type="ARBA" id="ARBA00022691"/>
    </source>
</evidence>
<dbReference type="InterPro" id="IPR001537">
    <property type="entry name" value="SpoU_MeTrfase"/>
</dbReference>
<keyword evidence="4" id="KW-0949">S-adenosyl-L-methionine</keyword>
<evidence type="ECO:0000259" key="6">
    <source>
        <dbReference type="Pfam" id="PF00588"/>
    </source>
</evidence>
<proteinExistence type="inferred from homology"/>
<keyword evidence="2" id="KW-0489">Methyltransferase</keyword>
<reference evidence="7 8" key="1">
    <citation type="submission" date="2024-06" db="EMBL/GenBank/DDBJ databases">
        <authorList>
            <person name="Kraege A."/>
            <person name="Thomma B."/>
        </authorList>
    </citation>
    <scope>NUCLEOTIDE SEQUENCE [LARGE SCALE GENOMIC DNA]</scope>
</reference>
<keyword evidence="8" id="KW-1185">Reference proteome</keyword>
<dbReference type="Proteomes" id="UP001497392">
    <property type="component" value="Unassembled WGS sequence"/>
</dbReference>
<dbReference type="Pfam" id="PF00588">
    <property type="entry name" value="SpoU_methylase"/>
    <property type="match status" value="1"/>
</dbReference>
<dbReference type="SUPFAM" id="SSF75217">
    <property type="entry name" value="alpha/beta knot"/>
    <property type="match status" value="1"/>
</dbReference>
<accession>A0ABP1FZ81</accession>
<evidence type="ECO:0000256" key="3">
    <source>
        <dbReference type="ARBA" id="ARBA00022679"/>
    </source>
</evidence>
<evidence type="ECO:0000313" key="7">
    <source>
        <dbReference type="EMBL" id="CAL5222882.1"/>
    </source>
</evidence>
<dbReference type="EMBL" id="CAXHTA020000007">
    <property type="protein sequence ID" value="CAL5222882.1"/>
    <property type="molecule type" value="Genomic_DNA"/>
</dbReference>
<sequence length="217" mass="23916">MRLCSLSAHARVWPQSPQAAFQRCRRICAARALQEGGGENFLTTELQAGSKLAWLRKDLHVVLVHPQIPQNTGTIARTCAATGVGLHLVGPLGFEIDNSRLKRAGLDYWPYVAVNVYSTWQDFYGHFQEQEGPKRLLGFSKAGKQHYASPSLYRKGDWLLFGAETTGLPGEAYASIEESSGEVLRIPITETHVRSLNLAVSAGVALYEAMRQLDGPH</sequence>
<keyword evidence="5" id="KW-0819">tRNA processing</keyword>
<protein>
    <submittedName>
        <fullName evidence="7">G5309 protein</fullName>
    </submittedName>
</protein>
<dbReference type="InterPro" id="IPR016914">
    <property type="entry name" value="TrmL"/>
</dbReference>
<dbReference type="PANTHER" id="PTHR42971">
    <property type="entry name" value="TRNA (CYTIDINE(34)-2'-O)-METHYLTRANSFERASE"/>
    <property type="match status" value="1"/>
</dbReference>
<gene>
    <name evidence="7" type="primary">g5309</name>
    <name evidence="7" type="ORF">VP750_LOCUS4541</name>
</gene>
<dbReference type="PANTHER" id="PTHR42971:SF1">
    <property type="entry name" value="TRNA (CYTIDINE(34)-2'-O)-METHYLTRANSFERASE"/>
    <property type="match status" value="1"/>
</dbReference>
<dbReference type="InterPro" id="IPR029028">
    <property type="entry name" value="Alpha/beta_knot_MTases"/>
</dbReference>
<evidence type="ECO:0000256" key="2">
    <source>
        <dbReference type="ARBA" id="ARBA00022603"/>
    </source>
</evidence>
<feature type="domain" description="tRNA/rRNA methyltransferase SpoU type" evidence="6">
    <location>
        <begin position="59"/>
        <end position="207"/>
    </location>
</feature>
<comment type="caution">
    <text evidence="7">The sequence shown here is derived from an EMBL/GenBank/DDBJ whole genome shotgun (WGS) entry which is preliminary data.</text>
</comment>
<organism evidence="7 8">
    <name type="scientific">Coccomyxa viridis</name>
    <dbReference type="NCBI Taxonomy" id="1274662"/>
    <lineage>
        <taxon>Eukaryota</taxon>
        <taxon>Viridiplantae</taxon>
        <taxon>Chlorophyta</taxon>
        <taxon>core chlorophytes</taxon>
        <taxon>Trebouxiophyceae</taxon>
        <taxon>Trebouxiophyceae incertae sedis</taxon>
        <taxon>Coccomyxaceae</taxon>
        <taxon>Coccomyxa</taxon>
    </lineage>
</organism>
<dbReference type="Gene3D" id="3.40.1280.10">
    <property type="match status" value="1"/>
</dbReference>